<evidence type="ECO:0000313" key="1">
    <source>
        <dbReference type="EnsemblMetazoa" id="AEPI011330-PA"/>
    </source>
</evidence>
<dbReference type="EnsemblMetazoa" id="AEPI011330-RA">
    <property type="protein sequence ID" value="AEPI011330-PA"/>
    <property type="gene ID" value="AEPI011330"/>
</dbReference>
<reference evidence="1" key="2">
    <citation type="submission" date="2020-05" db="UniProtKB">
        <authorList>
            <consortium name="EnsemblMetazoa"/>
        </authorList>
    </citation>
    <scope>IDENTIFICATION</scope>
    <source>
        <strain evidence="1">Epiroticus2</strain>
    </source>
</reference>
<dbReference type="VEuPathDB" id="VectorBase:AEPI011330"/>
<reference evidence="2" key="1">
    <citation type="submission" date="2013-03" db="EMBL/GenBank/DDBJ databases">
        <title>The Genome Sequence of Anopheles epiroticus epiroticus2.</title>
        <authorList>
            <consortium name="The Broad Institute Genomics Platform"/>
            <person name="Neafsey D.E."/>
            <person name="Howell P."/>
            <person name="Walker B."/>
            <person name="Young S.K."/>
            <person name="Zeng Q."/>
            <person name="Gargeya S."/>
            <person name="Fitzgerald M."/>
            <person name="Haas B."/>
            <person name="Abouelleil A."/>
            <person name="Allen A.W."/>
            <person name="Alvarado L."/>
            <person name="Arachchi H.M."/>
            <person name="Berlin A.M."/>
            <person name="Chapman S.B."/>
            <person name="Gainer-Dewar J."/>
            <person name="Goldberg J."/>
            <person name="Griggs A."/>
            <person name="Gujja S."/>
            <person name="Hansen M."/>
            <person name="Howarth C."/>
            <person name="Imamovic A."/>
            <person name="Ireland A."/>
            <person name="Larimer J."/>
            <person name="McCowan C."/>
            <person name="Murphy C."/>
            <person name="Pearson M."/>
            <person name="Poon T.W."/>
            <person name="Priest M."/>
            <person name="Roberts A."/>
            <person name="Saif S."/>
            <person name="Shea T."/>
            <person name="Sisk P."/>
            <person name="Sykes S."/>
            <person name="Wortman J."/>
            <person name="Nusbaum C."/>
            <person name="Birren B."/>
        </authorList>
    </citation>
    <scope>NUCLEOTIDE SEQUENCE [LARGE SCALE GENOMIC DNA]</scope>
    <source>
        <strain evidence="2">Epiroticus2</strain>
    </source>
</reference>
<dbReference type="Proteomes" id="UP000075885">
    <property type="component" value="Unassembled WGS sequence"/>
</dbReference>
<name>A0A182PWJ3_9DIPT</name>
<keyword evidence="2" id="KW-1185">Reference proteome</keyword>
<organism evidence="1 2">
    <name type="scientific">Anopheles epiroticus</name>
    <dbReference type="NCBI Taxonomy" id="199890"/>
    <lineage>
        <taxon>Eukaryota</taxon>
        <taxon>Metazoa</taxon>
        <taxon>Ecdysozoa</taxon>
        <taxon>Arthropoda</taxon>
        <taxon>Hexapoda</taxon>
        <taxon>Insecta</taxon>
        <taxon>Pterygota</taxon>
        <taxon>Neoptera</taxon>
        <taxon>Endopterygota</taxon>
        <taxon>Diptera</taxon>
        <taxon>Nematocera</taxon>
        <taxon>Culicoidea</taxon>
        <taxon>Culicidae</taxon>
        <taxon>Anophelinae</taxon>
        <taxon>Anopheles</taxon>
    </lineage>
</organism>
<protein>
    <submittedName>
        <fullName evidence="1">Uncharacterized protein</fullName>
    </submittedName>
</protein>
<proteinExistence type="predicted"/>
<sequence length="77" mass="8822">MRTPDSPRNSEQTSNQQVYCLSCNTRVDKWIPATVHSRLGDIHYNVIFQGKHLKRHVNQIRSFLGNHQSTGSSNEAE</sequence>
<evidence type="ECO:0000313" key="2">
    <source>
        <dbReference type="Proteomes" id="UP000075885"/>
    </source>
</evidence>
<accession>A0A182PWJ3</accession>
<dbReference type="AlphaFoldDB" id="A0A182PWJ3"/>